<reference evidence="2 3" key="2">
    <citation type="journal article" date="2011" name="Stand. Genomic Sci.">
        <title>Complete genome sequence of Tolumonas auensis type strain (TA 4).</title>
        <authorList>
            <person name="Chertkov O."/>
            <person name="Copeland A."/>
            <person name="Lucas S."/>
            <person name="Lapidus A."/>
            <person name="Berry K.W."/>
            <person name="Detter J.C."/>
            <person name="Del Rio T.G."/>
            <person name="Hammon N."/>
            <person name="Dalin E."/>
            <person name="Tice H."/>
            <person name="Pitluck S."/>
            <person name="Richardson P."/>
            <person name="Bruce D."/>
            <person name="Goodwin L."/>
            <person name="Han C."/>
            <person name="Tapia R."/>
            <person name="Saunders E."/>
            <person name="Schmutz J."/>
            <person name="Brettin T."/>
            <person name="Larimer F."/>
            <person name="Land M."/>
            <person name="Hauser L."/>
            <person name="Spring S."/>
            <person name="Rohde M."/>
            <person name="Kyrpides N.C."/>
            <person name="Ivanova N."/>
            <person name="Goker M."/>
            <person name="Beller H.R."/>
            <person name="Klenk H.P."/>
            <person name="Woyke T."/>
        </authorList>
    </citation>
    <scope>NUCLEOTIDE SEQUENCE [LARGE SCALE GENOMIC DNA]</scope>
    <source>
        <strain evidence="3">DSM 9187 / TA4</strain>
    </source>
</reference>
<proteinExistence type="predicted"/>
<dbReference type="eggNOG" id="ENOG5030TUM">
    <property type="taxonomic scope" value="Bacteria"/>
</dbReference>
<dbReference type="EMBL" id="CP001616">
    <property type="protein sequence ID" value="ACQ92560.1"/>
    <property type="molecule type" value="Genomic_DNA"/>
</dbReference>
<keyword evidence="3" id="KW-1185">Reference proteome</keyword>
<feature type="domain" description="DnaT DNA-binding" evidence="1">
    <location>
        <begin position="114"/>
        <end position="184"/>
    </location>
</feature>
<name>C4LC81_TOLAT</name>
<evidence type="ECO:0000313" key="3">
    <source>
        <dbReference type="Proteomes" id="UP000009073"/>
    </source>
</evidence>
<dbReference type="InterPro" id="IPR040480">
    <property type="entry name" value="DnaT_DNA_bind"/>
</dbReference>
<dbReference type="Gene3D" id="1.10.8.1180">
    <property type="match status" value="1"/>
</dbReference>
<dbReference type="OrthoDB" id="5591714at2"/>
<evidence type="ECO:0000313" key="2">
    <source>
        <dbReference type="EMBL" id="ACQ92560.1"/>
    </source>
</evidence>
<dbReference type="STRING" id="595494.Tola_0932"/>
<dbReference type="HOGENOM" id="CLU_108351_0_0_6"/>
<dbReference type="AlphaFoldDB" id="C4LC81"/>
<evidence type="ECO:0000259" key="1">
    <source>
        <dbReference type="Pfam" id="PF17948"/>
    </source>
</evidence>
<dbReference type="KEGG" id="tau:Tola_0932"/>
<sequence>MSPQEFLLLNQPRLSHPARTLYCLHLRRLAVQHQPVPINYPELGRALAVEDPQVPGGFSYQVTARQLTQLFDELIQAGLIQLQAATASSDHYHQQYVTLPLLISQVAPLAQQAFAMHTEWQPDNQFTGLCQLCGLIDPHYDEEERGEFIAYWLGRPERFSTQHQWMMKFVKMLKSRRYQRRQTENIGYQQTTVATAAQNISTEPSQRALEMIAHAQQLKQGENHE</sequence>
<organism evidence="2 3">
    <name type="scientific">Tolumonas auensis (strain DSM 9187 / NBRC 110442 / TA 4)</name>
    <dbReference type="NCBI Taxonomy" id="595494"/>
    <lineage>
        <taxon>Bacteria</taxon>
        <taxon>Pseudomonadati</taxon>
        <taxon>Pseudomonadota</taxon>
        <taxon>Gammaproteobacteria</taxon>
        <taxon>Aeromonadales</taxon>
        <taxon>Aeromonadaceae</taxon>
        <taxon>Tolumonas</taxon>
    </lineage>
</organism>
<dbReference type="Pfam" id="PF17948">
    <property type="entry name" value="DnaT"/>
    <property type="match status" value="1"/>
</dbReference>
<reference evidence="3" key="1">
    <citation type="submission" date="2009-05" db="EMBL/GenBank/DDBJ databases">
        <title>Complete sequence of Tolumonas auensis DSM 9187.</title>
        <authorList>
            <consortium name="US DOE Joint Genome Institute"/>
            <person name="Lucas S."/>
            <person name="Copeland A."/>
            <person name="Lapidus A."/>
            <person name="Glavina del Rio T."/>
            <person name="Tice H."/>
            <person name="Bruce D."/>
            <person name="Goodwin L."/>
            <person name="Pitluck S."/>
            <person name="Chertkov O."/>
            <person name="Brettin T."/>
            <person name="Detter J.C."/>
            <person name="Han C."/>
            <person name="Larimer F."/>
            <person name="Land M."/>
            <person name="Hauser L."/>
            <person name="Kyrpides N."/>
            <person name="Mikhailova N."/>
            <person name="Spring S."/>
            <person name="Beller H."/>
        </authorList>
    </citation>
    <scope>NUCLEOTIDE SEQUENCE [LARGE SCALE GENOMIC DNA]</scope>
    <source>
        <strain evidence="3">DSM 9187 / TA4</strain>
    </source>
</reference>
<dbReference type="Proteomes" id="UP000009073">
    <property type="component" value="Chromosome"/>
</dbReference>
<gene>
    <name evidence="2" type="ordered locus">Tola_0932</name>
</gene>
<protein>
    <recommendedName>
        <fullName evidence="1">DnaT DNA-binding domain-containing protein</fullName>
    </recommendedName>
</protein>
<dbReference type="RefSeq" id="WP_012729159.1">
    <property type="nucleotide sequence ID" value="NC_012691.1"/>
</dbReference>
<accession>C4LC81</accession>